<evidence type="ECO:0000256" key="1">
    <source>
        <dbReference type="SAM" id="MobiDB-lite"/>
    </source>
</evidence>
<accession>A0A9P6HDN2</accession>
<proteinExistence type="predicted"/>
<organism evidence="3 4">
    <name type="scientific">Thelephora terrestris</name>
    <dbReference type="NCBI Taxonomy" id="56493"/>
    <lineage>
        <taxon>Eukaryota</taxon>
        <taxon>Fungi</taxon>
        <taxon>Dikarya</taxon>
        <taxon>Basidiomycota</taxon>
        <taxon>Agaricomycotina</taxon>
        <taxon>Agaricomycetes</taxon>
        <taxon>Thelephorales</taxon>
        <taxon>Thelephoraceae</taxon>
        <taxon>Thelephora</taxon>
    </lineage>
</organism>
<evidence type="ECO:0000313" key="3">
    <source>
        <dbReference type="EMBL" id="KAF9784769.1"/>
    </source>
</evidence>
<name>A0A9P6HDN2_9AGAM</name>
<dbReference type="Pfam" id="PF10281">
    <property type="entry name" value="Ish1"/>
    <property type="match status" value="5"/>
</dbReference>
<evidence type="ECO:0000256" key="2">
    <source>
        <dbReference type="SAM" id="SignalP"/>
    </source>
</evidence>
<protein>
    <submittedName>
        <fullName evidence="3">Uncharacterized protein</fullName>
    </submittedName>
</protein>
<dbReference type="Proteomes" id="UP000736335">
    <property type="component" value="Unassembled WGS sequence"/>
</dbReference>
<reference evidence="3" key="1">
    <citation type="journal article" date="2020" name="Nat. Commun.">
        <title>Large-scale genome sequencing of mycorrhizal fungi provides insights into the early evolution of symbiotic traits.</title>
        <authorList>
            <person name="Miyauchi S."/>
            <person name="Kiss E."/>
            <person name="Kuo A."/>
            <person name="Drula E."/>
            <person name="Kohler A."/>
            <person name="Sanchez-Garcia M."/>
            <person name="Morin E."/>
            <person name="Andreopoulos B."/>
            <person name="Barry K.W."/>
            <person name="Bonito G."/>
            <person name="Buee M."/>
            <person name="Carver A."/>
            <person name="Chen C."/>
            <person name="Cichocki N."/>
            <person name="Clum A."/>
            <person name="Culley D."/>
            <person name="Crous P.W."/>
            <person name="Fauchery L."/>
            <person name="Girlanda M."/>
            <person name="Hayes R.D."/>
            <person name="Keri Z."/>
            <person name="LaButti K."/>
            <person name="Lipzen A."/>
            <person name="Lombard V."/>
            <person name="Magnuson J."/>
            <person name="Maillard F."/>
            <person name="Murat C."/>
            <person name="Nolan M."/>
            <person name="Ohm R.A."/>
            <person name="Pangilinan J."/>
            <person name="Pereira M.F."/>
            <person name="Perotto S."/>
            <person name="Peter M."/>
            <person name="Pfister S."/>
            <person name="Riley R."/>
            <person name="Sitrit Y."/>
            <person name="Stielow J.B."/>
            <person name="Szollosi G."/>
            <person name="Zifcakova L."/>
            <person name="Stursova M."/>
            <person name="Spatafora J.W."/>
            <person name="Tedersoo L."/>
            <person name="Vaario L.M."/>
            <person name="Yamada A."/>
            <person name="Yan M."/>
            <person name="Wang P."/>
            <person name="Xu J."/>
            <person name="Bruns T."/>
            <person name="Baldrian P."/>
            <person name="Vilgalys R."/>
            <person name="Dunand C."/>
            <person name="Henrissat B."/>
            <person name="Grigoriev I.V."/>
            <person name="Hibbett D."/>
            <person name="Nagy L.G."/>
            <person name="Martin F.M."/>
        </authorList>
    </citation>
    <scope>NUCLEOTIDE SEQUENCE</scope>
    <source>
        <strain evidence="3">UH-Tt-Lm1</strain>
    </source>
</reference>
<dbReference type="InterPro" id="IPR018803">
    <property type="entry name" value="Ish1/Msc1-like"/>
</dbReference>
<keyword evidence="4" id="KW-1185">Reference proteome</keyword>
<dbReference type="AlphaFoldDB" id="A0A9P6HDN2"/>
<reference evidence="3" key="2">
    <citation type="submission" date="2020-11" db="EMBL/GenBank/DDBJ databases">
        <authorList>
            <consortium name="DOE Joint Genome Institute"/>
            <person name="Kuo A."/>
            <person name="Miyauchi S."/>
            <person name="Kiss E."/>
            <person name="Drula E."/>
            <person name="Kohler A."/>
            <person name="Sanchez-Garcia M."/>
            <person name="Andreopoulos B."/>
            <person name="Barry K.W."/>
            <person name="Bonito G."/>
            <person name="Buee M."/>
            <person name="Carver A."/>
            <person name="Chen C."/>
            <person name="Cichocki N."/>
            <person name="Clum A."/>
            <person name="Culley D."/>
            <person name="Crous P.W."/>
            <person name="Fauchery L."/>
            <person name="Girlanda M."/>
            <person name="Hayes R."/>
            <person name="Keri Z."/>
            <person name="Labutti K."/>
            <person name="Lipzen A."/>
            <person name="Lombard V."/>
            <person name="Magnuson J."/>
            <person name="Maillard F."/>
            <person name="Morin E."/>
            <person name="Murat C."/>
            <person name="Nolan M."/>
            <person name="Ohm R."/>
            <person name="Pangilinan J."/>
            <person name="Pereira M."/>
            <person name="Perotto S."/>
            <person name="Peter M."/>
            <person name="Riley R."/>
            <person name="Sitrit Y."/>
            <person name="Stielow B."/>
            <person name="Szollosi G."/>
            <person name="Zifcakova L."/>
            <person name="Stursova M."/>
            <person name="Spatafora J.W."/>
            <person name="Tedersoo L."/>
            <person name="Vaario L.-M."/>
            <person name="Yamada A."/>
            <person name="Yan M."/>
            <person name="Wang P."/>
            <person name="Xu J."/>
            <person name="Bruns T."/>
            <person name="Baldrian P."/>
            <person name="Vilgalys R."/>
            <person name="Henrissat B."/>
            <person name="Grigoriev I.V."/>
            <person name="Hibbett D."/>
            <person name="Nagy L.G."/>
            <person name="Martin F.M."/>
        </authorList>
    </citation>
    <scope>NUCLEOTIDE SEQUENCE</scope>
    <source>
        <strain evidence="3">UH-Tt-Lm1</strain>
    </source>
</reference>
<comment type="caution">
    <text evidence="3">The sequence shown here is derived from an EMBL/GenBank/DDBJ whole genome shotgun (WGS) entry which is preliminary data.</text>
</comment>
<feature type="chain" id="PRO_5040219144" evidence="2">
    <location>
        <begin position="20"/>
        <end position="467"/>
    </location>
</feature>
<feature type="signal peptide" evidence="2">
    <location>
        <begin position="1"/>
        <end position="19"/>
    </location>
</feature>
<dbReference type="EMBL" id="WIUZ02000008">
    <property type="protein sequence ID" value="KAF9784769.1"/>
    <property type="molecule type" value="Genomic_DNA"/>
</dbReference>
<dbReference type="OrthoDB" id="2527403at2759"/>
<keyword evidence="2" id="KW-0732">Signal</keyword>
<sequence>MKFIHASALVLVALAGVNSKSWYGSDTPEYSNWDTKQLQSWLEEHKVDVPKSYSNSKEQLQNLVAENWWSYSAWTNEQYDNAQKSFQNLKDSTFDSWDESRLREFLLEQGIVEPKGPREKLILLAKNQYKAYKNAGYSLSSTVTNTISSFVSTSTDDVLKALNDSKDYVYSTWDDNQMRDYLVSRGVLKSNAQKTRDQYLKLMKDNYASVADPVWDAWSDTYIRSWLVSKGLIKTDYQKNRDYLVEQMKKYYYGPSDKVYNTWSDSEIKSWLVNHNVIKPEAQVKREKLIKLISDNFSNAQDTVWGSWSDSEIRSWLIDNGYMKFDAEAKRDELVKLINEKYKDYSGRSAAYLTWPDARLRAYLRTHGMSEDGLPTSRPGLLQETRIRYVQTTNSAQAFLNRIRDSINSGVELTEEKVHQVLSLLTGTYEDTKAHGEKRTAEVEEDLEKKGEWAKGRYEDMRKKTEL</sequence>
<evidence type="ECO:0000313" key="4">
    <source>
        <dbReference type="Proteomes" id="UP000736335"/>
    </source>
</evidence>
<gene>
    <name evidence="3" type="ORF">BJ322DRAFT_1066207</name>
</gene>
<feature type="region of interest" description="Disordered" evidence="1">
    <location>
        <begin position="433"/>
        <end position="467"/>
    </location>
</feature>